<dbReference type="InterPro" id="IPR001680">
    <property type="entry name" value="WD40_rpt"/>
</dbReference>
<dbReference type="InterPro" id="IPR015943">
    <property type="entry name" value="WD40/YVTN_repeat-like_dom_sf"/>
</dbReference>
<dbReference type="PANTHER" id="PTHR22842:SF3">
    <property type="entry name" value="WD REPEAT DOMAIN-CONTAINING PROTEIN 83"/>
    <property type="match status" value="1"/>
</dbReference>
<dbReference type="InterPro" id="IPR019775">
    <property type="entry name" value="WD40_repeat_CS"/>
</dbReference>
<evidence type="ECO:0000256" key="6">
    <source>
        <dbReference type="ARBA" id="ARBA00040453"/>
    </source>
</evidence>
<dbReference type="PROSITE" id="PS50294">
    <property type="entry name" value="WD_REPEATS_REGION"/>
    <property type="match status" value="2"/>
</dbReference>
<comment type="caution">
    <text evidence="9">The sequence shown here is derived from an EMBL/GenBank/DDBJ whole genome shotgun (WGS) entry which is preliminary data.</text>
</comment>
<dbReference type="GO" id="GO:0005737">
    <property type="term" value="C:cytoplasm"/>
    <property type="evidence" value="ECO:0007669"/>
    <property type="project" value="UniProtKB-SubCell"/>
</dbReference>
<comment type="similarity">
    <text evidence="5">Belongs to the WD repeat MORG1 family.</text>
</comment>
<dbReference type="EMBL" id="JBJJXI010000066">
    <property type="protein sequence ID" value="KAL3397356.1"/>
    <property type="molecule type" value="Genomic_DNA"/>
</dbReference>
<dbReference type="PRINTS" id="PR00320">
    <property type="entry name" value="GPROTEINBRPT"/>
</dbReference>
<feature type="repeat" description="WD" evidence="8">
    <location>
        <begin position="10"/>
        <end position="51"/>
    </location>
</feature>
<name>A0ABD2WW82_9HYME</name>
<keyword evidence="4" id="KW-0677">Repeat</keyword>
<evidence type="ECO:0000256" key="2">
    <source>
        <dbReference type="ARBA" id="ARBA00022490"/>
    </source>
</evidence>
<dbReference type="PROSITE" id="PS00678">
    <property type="entry name" value="WD_REPEATS_1"/>
    <property type="match status" value="2"/>
</dbReference>
<dbReference type="PROSITE" id="PS50082">
    <property type="entry name" value="WD_REPEATS_2"/>
    <property type="match status" value="3"/>
</dbReference>
<evidence type="ECO:0000256" key="5">
    <source>
        <dbReference type="ARBA" id="ARBA00038145"/>
    </source>
</evidence>
<dbReference type="SUPFAM" id="SSF50978">
    <property type="entry name" value="WD40 repeat-like"/>
    <property type="match status" value="1"/>
</dbReference>
<keyword evidence="3 8" id="KW-0853">WD repeat</keyword>
<dbReference type="AlphaFoldDB" id="A0ABD2WW82"/>
<dbReference type="InterPro" id="IPR051980">
    <property type="entry name" value="WD_repeat_MORG1"/>
</dbReference>
<accession>A0ABD2WW82</accession>
<dbReference type="CDD" id="cd00200">
    <property type="entry name" value="WD40"/>
    <property type="match status" value="1"/>
</dbReference>
<evidence type="ECO:0000256" key="8">
    <source>
        <dbReference type="PROSITE-ProRule" id="PRU00221"/>
    </source>
</evidence>
<dbReference type="SMART" id="SM00320">
    <property type="entry name" value="WD40"/>
    <property type="match status" value="7"/>
</dbReference>
<reference evidence="9 10" key="1">
    <citation type="journal article" date="2024" name="bioRxiv">
        <title>A reference genome for Trichogramma kaykai: A tiny desert-dwelling parasitoid wasp with competing sex-ratio distorters.</title>
        <authorList>
            <person name="Culotta J."/>
            <person name="Lindsey A.R."/>
        </authorList>
    </citation>
    <scope>NUCLEOTIDE SEQUENCE [LARGE SCALE GENOMIC DNA]</scope>
    <source>
        <strain evidence="9 10">KSX58</strain>
    </source>
</reference>
<dbReference type="InterPro" id="IPR036322">
    <property type="entry name" value="WD40_repeat_dom_sf"/>
</dbReference>
<dbReference type="PANTHER" id="PTHR22842">
    <property type="entry name" value="WD40 REPEAT PROTEIN"/>
    <property type="match status" value="1"/>
</dbReference>
<evidence type="ECO:0000256" key="7">
    <source>
        <dbReference type="ARBA" id="ARBA00042222"/>
    </source>
</evidence>
<organism evidence="9 10">
    <name type="scientific">Trichogramma kaykai</name>
    <dbReference type="NCBI Taxonomy" id="54128"/>
    <lineage>
        <taxon>Eukaryota</taxon>
        <taxon>Metazoa</taxon>
        <taxon>Ecdysozoa</taxon>
        <taxon>Arthropoda</taxon>
        <taxon>Hexapoda</taxon>
        <taxon>Insecta</taxon>
        <taxon>Pterygota</taxon>
        <taxon>Neoptera</taxon>
        <taxon>Endopterygota</taxon>
        <taxon>Hymenoptera</taxon>
        <taxon>Apocrita</taxon>
        <taxon>Proctotrupomorpha</taxon>
        <taxon>Chalcidoidea</taxon>
        <taxon>Trichogrammatidae</taxon>
        <taxon>Trichogramma</taxon>
    </lineage>
</organism>
<dbReference type="Pfam" id="PF00400">
    <property type="entry name" value="WD40"/>
    <property type="match status" value="5"/>
</dbReference>
<gene>
    <name evidence="9" type="ORF">TKK_008921</name>
</gene>
<evidence type="ECO:0000256" key="4">
    <source>
        <dbReference type="ARBA" id="ARBA00022737"/>
    </source>
</evidence>
<dbReference type="InterPro" id="IPR020472">
    <property type="entry name" value="WD40_PAC1"/>
</dbReference>
<keyword evidence="10" id="KW-1185">Reference proteome</keyword>
<dbReference type="Proteomes" id="UP001627154">
    <property type="component" value="Unassembled WGS sequence"/>
</dbReference>
<dbReference type="Gene3D" id="2.130.10.10">
    <property type="entry name" value="YVTN repeat-like/Quinoprotein amine dehydrogenase"/>
    <property type="match status" value="1"/>
</dbReference>
<proteinExistence type="inferred from homology"/>
<feature type="repeat" description="WD" evidence="8">
    <location>
        <begin position="94"/>
        <end position="135"/>
    </location>
</feature>
<protein>
    <recommendedName>
        <fullName evidence="6">WD repeat domain-containing protein 83</fullName>
    </recommendedName>
    <alternativeName>
        <fullName evidence="7">Mitogen-activated protein kinase organizer 1</fullName>
    </alternativeName>
</protein>
<comment type="subcellular location">
    <subcellularLocation>
        <location evidence="1">Cytoplasm</location>
    </subcellularLocation>
</comment>
<evidence type="ECO:0000256" key="3">
    <source>
        <dbReference type="ARBA" id="ARBA00022574"/>
    </source>
</evidence>
<evidence type="ECO:0000313" key="10">
    <source>
        <dbReference type="Proteomes" id="UP001627154"/>
    </source>
</evidence>
<keyword evidence="2" id="KW-0963">Cytoplasm</keyword>
<feature type="repeat" description="WD" evidence="8">
    <location>
        <begin position="52"/>
        <end position="93"/>
    </location>
</feature>
<sequence>MDSVYTCKRLYCNQGAIRSVNFSEDGAYCITSGSSKKVKLWNPYKSTCLKTYAGHANEVMDAVSSCDQSQIVSCSMDKSVILWDVIAGTPVRRLRCHTGIVTTVRFNELSTIIVSGSQDNSVMLWDARSKAITPVQVLPDAKDSISSVRVSDREILTASYDGFIRRYDIREGRLVTDCMGEIVTCASFTKDNRCVLVSCADGTIKLMDRDTGELLSEYEGLEKSDYCIESSVNKDDNIVLSGSSDGRIWMWNLISKKVVGHLSDDQSQKHPIISIAVHPSKNCFLGANSQDILLWEKVESE</sequence>
<evidence type="ECO:0000256" key="1">
    <source>
        <dbReference type="ARBA" id="ARBA00004496"/>
    </source>
</evidence>
<evidence type="ECO:0000313" key="9">
    <source>
        <dbReference type="EMBL" id="KAL3397356.1"/>
    </source>
</evidence>